<protein>
    <submittedName>
        <fullName evidence="2">DUF861 domain-containing protein</fullName>
    </submittedName>
</protein>
<dbReference type="EMBL" id="JACZEI010000038">
    <property type="protein sequence ID" value="MBE0332411.1"/>
    <property type="molecule type" value="Genomic_DNA"/>
</dbReference>
<dbReference type="Pfam" id="PF05899">
    <property type="entry name" value="Cupin_3"/>
    <property type="match status" value="1"/>
</dbReference>
<dbReference type="Gene3D" id="2.60.120.10">
    <property type="entry name" value="Jelly Rolls"/>
    <property type="match status" value="1"/>
</dbReference>
<sequence>MALTSIGKLNQLEDLDAWGQITDLGGEVLDGSPNVKVFGKMSLGAPTDAISSGYFGTEKGKYRLVYPFSEQAVIVFGEVAITDESTGVTTTFKAGDFWVVEKGTSTVWEVKSDFFIKHYFAVV</sequence>
<dbReference type="RefSeq" id="WP_001229411.1">
    <property type="nucleotide sequence ID" value="NZ_CAKNBL010000045.1"/>
</dbReference>
<evidence type="ECO:0000313" key="2">
    <source>
        <dbReference type="EMBL" id="MBE0332411.1"/>
    </source>
</evidence>
<dbReference type="InterPro" id="IPR008579">
    <property type="entry name" value="UGlyAH_Cupin_dom"/>
</dbReference>
<accession>A0A241ZGT3</accession>
<dbReference type="PANTHER" id="PTHR40943:SF1">
    <property type="entry name" value="CYTOPLASMIC PROTEIN"/>
    <property type="match status" value="1"/>
</dbReference>
<dbReference type="InterPro" id="IPR014710">
    <property type="entry name" value="RmlC-like_jellyroll"/>
</dbReference>
<evidence type="ECO:0000313" key="3">
    <source>
        <dbReference type="EMBL" id="OTM89986.1"/>
    </source>
</evidence>
<gene>
    <name evidence="3" type="ORF">B9X95_07010</name>
    <name evidence="2" type="ORF">IHV20_19950</name>
</gene>
<name>A0A241ZGT3_ACIBA</name>
<proteinExistence type="predicted"/>
<comment type="caution">
    <text evidence="3">The sequence shown here is derived from an EMBL/GenBank/DDBJ whole genome shotgun (WGS) entry which is preliminary data.</text>
</comment>
<dbReference type="Proteomes" id="UP000194699">
    <property type="component" value="Unassembled WGS sequence"/>
</dbReference>
<dbReference type="PANTHER" id="PTHR40943">
    <property type="entry name" value="CYTOPLASMIC PROTEIN-RELATED"/>
    <property type="match status" value="1"/>
</dbReference>
<dbReference type="AlphaFoldDB" id="A0A241ZGT3"/>
<dbReference type="InterPro" id="IPR011051">
    <property type="entry name" value="RmlC_Cupin_sf"/>
</dbReference>
<dbReference type="Proteomes" id="UP000655940">
    <property type="component" value="Unassembled WGS sequence"/>
</dbReference>
<evidence type="ECO:0000313" key="4">
    <source>
        <dbReference type="Proteomes" id="UP000194699"/>
    </source>
</evidence>
<dbReference type="EMBL" id="NGEL01000070">
    <property type="protein sequence ID" value="OTM89986.1"/>
    <property type="molecule type" value="Genomic_DNA"/>
</dbReference>
<reference evidence="3 4" key="1">
    <citation type="submission" date="2017-05" db="EMBL/GenBank/DDBJ databases">
        <authorList>
            <person name="Song R."/>
            <person name="Chenine A.L."/>
            <person name="Ruprecht R.M."/>
        </authorList>
    </citation>
    <scope>NUCLEOTIDE SEQUENCE [LARGE SCALE GENOMIC DNA]</scope>
    <source>
        <strain evidence="3 4">PR350</strain>
    </source>
</reference>
<reference evidence="2" key="2">
    <citation type="submission" date="2020-09" db="EMBL/GenBank/DDBJ databases">
        <title>Distribution of Beta-Lactamase Producing Gram-Negative Bacterial Isolates in Isabela River of Santo Domingo, Dominican Republic.</title>
        <authorList>
            <person name="Calderon V."/>
            <person name="Bonnelly R."/>
            <person name="Del Rosario C."/>
            <person name="Duarte A."/>
            <person name="Barauna R."/>
            <person name="Juca Ramos R.T."/>
            <person name="Perdomo O.P."/>
            <person name="Rodriguez De Francisco L.E."/>
            <person name="Franco De Los Santos E.F."/>
        </authorList>
    </citation>
    <scope>NUCLEOTIDE SEQUENCE</scope>
    <source>
        <strain evidence="2">INTEC_BI15</strain>
    </source>
</reference>
<organism evidence="3 4">
    <name type="scientific">Acinetobacter baumannii</name>
    <dbReference type="NCBI Taxonomy" id="470"/>
    <lineage>
        <taxon>Bacteria</taxon>
        <taxon>Pseudomonadati</taxon>
        <taxon>Pseudomonadota</taxon>
        <taxon>Gammaproteobacteria</taxon>
        <taxon>Moraxellales</taxon>
        <taxon>Moraxellaceae</taxon>
        <taxon>Acinetobacter</taxon>
        <taxon>Acinetobacter calcoaceticus/baumannii complex</taxon>
    </lineage>
</organism>
<dbReference type="SUPFAM" id="SSF51182">
    <property type="entry name" value="RmlC-like cupins"/>
    <property type="match status" value="1"/>
</dbReference>
<feature type="domain" description="(S)-ureidoglycine aminohydrolase cupin" evidence="1">
    <location>
        <begin position="45"/>
        <end position="119"/>
    </location>
</feature>
<evidence type="ECO:0000259" key="1">
    <source>
        <dbReference type="Pfam" id="PF05899"/>
    </source>
</evidence>